<evidence type="ECO:0000313" key="2">
    <source>
        <dbReference type="Proteomes" id="UP000036313"/>
    </source>
</evidence>
<dbReference type="PATRIC" id="fig|1807.14.peg.1793"/>
<sequence>MPTPSGPTSSTGAVATPHRLATDAAAEVYRDGGTAIDAAIAAAAVLTVVYPHNVALGGDLIALVRTPDGAISCVNASGWAGAAADPVAMRAVHGDRLPDRGVDTVTVPGGVRGWEALRGFGSRLRWSRLLEPAERVARSGVPVAPSVAAHLDDAENADLAGIIDFDRVFRPGGRSLREGEIFRQQALADTFAALRFGGPDEFYTGTLGQHTVAYLRSRGSVLQDADFADFAAEVTEPLSVQFRGLTVCTSPPNTHGFVMLRALRALETLGVRAPLGDDLPTLMQIFGHANLLRTAHLADPRQADVDVAALVHGDVGARATLAGARDMTGSVPAGDTVGVAAADGQGFAVSLIQSVYHAFGSGLIDPQTGILFHDRGTSFDLTPESPNVLAPRKRPRHTLMPALTTEGGKLRHVLATMGGQGQPQILAEILLRMLDGAAPADAVAAPRAIVGRQTHLAGADTVSIEDGFDASARAAMAQSDLDVMQLPAHSESCGQANVVAAHADGSLVAASDPRSDGSAAVVHHVRLPARP</sequence>
<dbReference type="GO" id="GO:0103068">
    <property type="term" value="F:leukotriene C4 gamma-glutamyl transferase activity"/>
    <property type="evidence" value="ECO:0007669"/>
    <property type="project" value="UniProtKB-EC"/>
</dbReference>
<dbReference type="PANTHER" id="PTHR43881:SF5">
    <property type="entry name" value="GAMMA-GLUTAMYLTRANSPEPTIDASE"/>
    <property type="match status" value="1"/>
</dbReference>
<proteinExistence type="predicted"/>
<dbReference type="InterPro" id="IPR043137">
    <property type="entry name" value="GGT_ssub_C"/>
</dbReference>
<dbReference type="InterPro" id="IPR029055">
    <property type="entry name" value="Ntn_hydrolases_N"/>
</dbReference>
<dbReference type="EMBL" id="JYNU01000009">
    <property type="protein sequence ID" value="KMO77876.1"/>
    <property type="molecule type" value="Genomic_DNA"/>
</dbReference>
<reference evidence="1 2" key="1">
    <citation type="journal article" date="2015" name="Genome Biol. Evol.">
        <title>Characterization of Three Mycobacterium spp. with Potential Use in Bioremediation by Genome Sequencing and Comparative Genomics.</title>
        <authorList>
            <person name="Das S."/>
            <person name="Pettersson B.M."/>
            <person name="Behra P.R."/>
            <person name="Ramesh M."/>
            <person name="Dasgupta S."/>
            <person name="Bhattacharya A."/>
            <person name="Kirsebom L.A."/>
        </authorList>
    </citation>
    <scope>NUCLEOTIDE SEQUENCE [LARGE SCALE GENOMIC DNA]</scope>
    <source>
        <strain evidence="1 2">DSM 44075</strain>
    </source>
</reference>
<dbReference type="AlphaFoldDB" id="A0A0J6YZS5"/>
<dbReference type="PRINTS" id="PR01210">
    <property type="entry name" value="GGTRANSPTASE"/>
</dbReference>
<organism evidence="1 2">
    <name type="scientific">Mycolicibacterium obuense</name>
    <dbReference type="NCBI Taxonomy" id="1807"/>
    <lineage>
        <taxon>Bacteria</taxon>
        <taxon>Bacillati</taxon>
        <taxon>Actinomycetota</taxon>
        <taxon>Actinomycetes</taxon>
        <taxon>Mycobacteriales</taxon>
        <taxon>Mycobacteriaceae</taxon>
        <taxon>Mycolicibacterium</taxon>
    </lineage>
</organism>
<dbReference type="InterPro" id="IPR043138">
    <property type="entry name" value="GGT_lsub"/>
</dbReference>
<dbReference type="RefSeq" id="WP_048422829.1">
    <property type="nucleotide sequence ID" value="NZ_JYNU01000009.1"/>
</dbReference>
<protein>
    <submittedName>
        <fullName evidence="1">Putative gamma-glutamyltransferase YwrD</fullName>
        <ecNumber evidence="1">2.3.2.2</ecNumber>
    </submittedName>
</protein>
<dbReference type="PANTHER" id="PTHR43881">
    <property type="entry name" value="GAMMA-GLUTAMYLTRANSPEPTIDASE (AFU_ORTHOLOGUE AFUA_4G13580)"/>
    <property type="match status" value="1"/>
</dbReference>
<keyword evidence="1" id="KW-0808">Transferase</keyword>
<dbReference type="Proteomes" id="UP000036313">
    <property type="component" value="Unassembled WGS sequence"/>
</dbReference>
<dbReference type="EC" id="2.3.2.2" evidence="1"/>
<dbReference type="Pfam" id="PF01019">
    <property type="entry name" value="G_glu_transpept"/>
    <property type="match status" value="1"/>
</dbReference>
<dbReference type="Gene3D" id="3.60.20.40">
    <property type="match status" value="1"/>
</dbReference>
<evidence type="ECO:0000313" key="1">
    <source>
        <dbReference type="EMBL" id="KMO77876.1"/>
    </source>
</evidence>
<gene>
    <name evidence="1" type="primary">ywrD_1</name>
    <name evidence="1" type="ORF">MOBUDSM44075_01784</name>
</gene>
<accession>A0A0J6YZS5</accession>
<dbReference type="InterPro" id="IPR052896">
    <property type="entry name" value="GGT-like_enzyme"/>
</dbReference>
<keyword evidence="1" id="KW-0012">Acyltransferase</keyword>
<dbReference type="SUPFAM" id="SSF56235">
    <property type="entry name" value="N-terminal nucleophile aminohydrolases (Ntn hydrolases)"/>
    <property type="match status" value="1"/>
</dbReference>
<comment type="caution">
    <text evidence="1">The sequence shown here is derived from an EMBL/GenBank/DDBJ whole genome shotgun (WGS) entry which is preliminary data.</text>
</comment>
<name>A0A0J6YZS5_9MYCO</name>
<dbReference type="Gene3D" id="1.10.246.130">
    <property type="match status" value="1"/>
</dbReference>